<dbReference type="PROSITE" id="PS51746">
    <property type="entry name" value="PPM_2"/>
    <property type="match status" value="1"/>
</dbReference>
<keyword evidence="6" id="KW-0472">Membrane</keyword>
<comment type="caution">
    <text evidence="9">The sequence shown here is derived from an EMBL/GenBank/DDBJ whole genome shotgun (WGS) entry which is preliminary data.</text>
</comment>
<dbReference type="GO" id="GO:0005524">
    <property type="term" value="F:ATP binding"/>
    <property type="evidence" value="ECO:0007669"/>
    <property type="project" value="UniProtKB-KW"/>
</dbReference>
<dbReference type="EMBL" id="PNCI01000019">
    <property type="protein sequence ID" value="TMP29086.1"/>
    <property type="molecule type" value="Genomic_DNA"/>
</dbReference>
<dbReference type="CDD" id="cd00143">
    <property type="entry name" value="PP2Cc"/>
    <property type="match status" value="1"/>
</dbReference>
<dbReference type="PROSITE" id="PS50011">
    <property type="entry name" value="PROTEIN_KINASE_DOM"/>
    <property type="match status" value="1"/>
</dbReference>
<evidence type="ECO:0000256" key="2">
    <source>
        <dbReference type="ARBA" id="ARBA00022679"/>
    </source>
</evidence>
<dbReference type="InterPro" id="IPR036457">
    <property type="entry name" value="PPM-type-like_dom_sf"/>
</dbReference>
<evidence type="ECO:0000313" key="10">
    <source>
        <dbReference type="Proteomes" id="UP000310249"/>
    </source>
</evidence>
<evidence type="ECO:0000259" key="7">
    <source>
        <dbReference type="PROSITE" id="PS50011"/>
    </source>
</evidence>
<dbReference type="RefSeq" id="WP_138551306.1">
    <property type="nucleotide sequence ID" value="NZ_PNCH01000020.1"/>
</dbReference>
<protein>
    <submittedName>
        <fullName evidence="9">Serine/threonine protein kinase</fullName>
    </submittedName>
</protein>
<evidence type="ECO:0000256" key="3">
    <source>
        <dbReference type="ARBA" id="ARBA00022741"/>
    </source>
</evidence>
<keyword evidence="6" id="KW-1133">Transmembrane helix</keyword>
<dbReference type="InterPro" id="IPR011009">
    <property type="entry name" value="Kinase-like_dom_sf"/>
</dbReference>
<dbReference type="Pfam" id="PF13672">
    <property type="entry name" value="PP2C_2"/>
    <property type="match status" value="1"/>
</dbReference>
<feature type="transmembrane region" description="Helical" evidence="6">
    <location>
        <begin position="548"/>
        <end position="569"/>
    </location>
</feature>
<dbReference type="InterPro" id="IPR001932">
    <property type="entry name" value="PPM-type_phosphatase-like_dom"/>
</dbReference>
<reference evidence="10" key="2">
    <citation type="submission" date="2019-06" db="EMBL/GenBank/DDBJ databases">
        <title>Co-occurence of chitin degradation, pigmentation and bioactivity in marine Pseudoalteromonas.</title>
        <authorList>
            <person name="Sonnenschein E.C."/>
            <person name="Bech P.K."/>
        </authorList>
    </citation>
    <scope>NUCLEOTIDE SEQUENCE [LARGE SCALE GENOMIC DNA]</scope>
    <source>
        <strain evidence="10">S2676</strain>
    </source>
</reference>
<dbReference type="SUPFAM" id="SSF81606">
    <property type="entry name" value="PP2C-like"/>
    <property type="match status" value="1"/>
</dbReference>
<evidence type="ECO:0000256" key="1">
    <source>
        <dbReference type="ARBA" id="ARBA00022527"/>
    </source>
</evidence>
<keyword evidence="2" id="KW-0808">Transferase</keyword>
<dbReference type="InterPro" id="IPR000719">
    <property type="entry name" value="Prot_kinase_dom"/>
</dbReference>
<proteinExistence type="predicted"/>
<dbReference type="SMART" id="SM00332">
    <property type="entry name" value="PP2Cc"/>
    <property type="match status" value="1"/>
</dbReference>
<reference evidence="9 10" key="1">
    <citation type="submission" date="2018-01" db="EMBL/GenBank/DDBJ databases">
        <authorList>
            <person name="Paulsen S."/>
            <person name="Gram L.K."/>
        </authorList>
    </citation>
    <scope>NUCLEOTIDE SEQUENCE [LARGE SCALE GENOMIC DNA]</scope>
    <source>
        <strain evidence="9 10">S2676</strain>
    </source>
</reference>
<sequence length="574" mass="64261">MQNIRVQVGVKTTAGIKDINEDAAGFLIPQDSYLSKVKGLAFCIADGVSSAEAGKEASETAVTRFLSEYFKTPDTWSVSRCGEQVLSAINLRLYRKSHQFKQDNKGYLTTLSCLLLKGVHGHLFHVGDSRVFRLRSDSFEQLTADHVTHLGQGKSFLSRALGMDNNIHIDYSNFELKEGDCYLLTTDGVHDFIPTAALIRALSSSVPASDIASSLCAQAQTNGSDDNISCVVLRVKSLPHQDDNEFNADLTRLPFPPPLEAGMKLDGYRVIEEIFASPRSQLYLVEDEKSGQHYAMKTPSMNFEDDVHYIDRFLKEKWIGSRIDSPYVVKIIQHNRPRTALYYLMEHLEGLSLDHWLAKNTPLKPKHAIAIVKDIAKGLQAFHDNDAIHQDLKPGNIMIMKDGSVKLVDFGSVFVAGVAELYRPIEHIGALGTASYSDPNYLVGKNSAIQGDVYSLATICYELFTGHLPYGDKVETCTSMFDYDKLRYQSATKYNPVIPVWFDKALQKGVSFDLTTRYQTIDALLEDLTKPNPLFLKPEPEPKEASSLVFWKLVSGFWFITLILVIYLFSQSKL</sequence>
<keyword evidence="6" id="KW-0812">Transmembrane</keyword>
<dbReference type="Pfam" id="PF00069">
    <property type="entry name" value="Pkinase"/>
    <property type="match status" value="1"/>
</dbReference>
<gene>
    <name evidence="9" type="ORF">CWB99_09955</name>
</gene>
<name>A0A5S3WPE2_9GAMM</name>
<dbReference type="Gene3D" id="1.10.510.10">
    <property type="entry name" value="Transferase(Phosphotransferase) domain 1"/>
    <property type="match status" value="1"/>
</dbReference>
<feature type="domain" description="PPM-type phosphatase" evidence="8">
    <location>
        <begin position="7"/>
        <end position="235"/>
    </location>
</feature>
<keyword evidence="3" id="KW-0547">Nucleotide-binding</keyword>
<feature type="domain" description="Protein kinase" evidence="7">
    <location>
        <begin position="268"/>
        <end position="535"/>
    </location>
</feature>
<dbReference type="CDD" id="cd14014">
    <property type="entry name" value="STKc_PknB_like"/>
    <property type="match status" value="1"/>
</dbReference>
<evidence type="ECO:0000256" key="4">
    <source>
        <dbReference type="ARBA" id="ARBA00022777"/>
    </source>
</evidence>
<dbReference type="AlphaFoldDB" id="A0A5S3WPE2"/>
<dbReference type="GO" id="GO:0004674">
    <property type="term" value="F:protein serine/threonine kinase activity"/>
    <property type="evidence" value="ECO:0007669"/>
    <property type="project" value="UniProtKB-KW"/>
</dbReference>
<evidence type="ECO:0000313" key="9">
    <source>
        <dbReference type="EMBL" id="TMP29086.1"/>
    </source>
</evidence>
<dbReference type="PANTHER" id="PTHR24351">
    <property type="entry name" value="RIBOSOMAL PROTEIN S6 KINASE"/>
    <property type="match status" value="1"/>
</dbReference>
<accession>A0A5S3WPE2</accession>
<evidence type="ECO:0000259" key="8">
    <source>
        <dbReference type="PROSITE" id="PS51746"/>
    </source>
</evidence>
<keyword evidence="5" id="KW-0067">ATP-binding</keyword>
<organism evidence="9 10">
    <name type="scientific">Pseudoalteromonas rubra</name>
    <dbReference type="NCBI Taxonomy" id="43658"/>
    <lineage>
        <taxon>Bacteria</taxon>
        <taxon>Pseudomonadati</taxon>
        <taxon>Pseudomonadota</taxon>
        <taxon>Gammaproteobacteria</taxon>
        <taxon>Alteromonadales</taxon>
        <taxon>Pseudoalteromonadaceae</taxon>
        <taxon>Pseudoalteromonas</taxon>
    </lineage>
</organism>
<dbReference type="Gene3D" id="3.60.40.10">
    <property type="entry name" value="PPM-type phosphatase domain"/>
    <property type="match status" value="1"/>
</dbReference>
<dbReference type="Gene3D" id="3.30.200.20">
    <property type="entry name" value="Phosphorylase Kinase, domain 1"/>
    <property type="match status" value="1"/>
</dbReference>
<dbReference type="Proteomes" id="UP000310249">
    <property type="component" value="Unassembled WGS sequence"/>
</dbReference>
<dbReference type="SMART" id="SM00331">
    <property type="entry name" value="PP2C_SIG"/>
    <property type="match status" value="1"/>
</dbReference>
<dbReference type="OrthoDB" id="9801841at2"/>
<keyword evidence="1 9" id="KW-0723">Serine/threonine-protein kinase</keyword>
<evidence type="ECO:0000256" key="6">
    <source>
        <dbReference type="SAM" id="Phobius"/>
    </source>
</evidence>
<keyword evidence="4 9" id="KW-0418">Kinase</keyword>
<dbReference type="SUPFAM" id="SSF56112">
    <property type="entry name" value="Protein kinase-like (PK-like)"/>
    <property type="match status" value="1"/>
</dbReference>
<dbReference type="SMART" id="SM00220">
    <property type="entry name" value="S_TKc"/>
    <property type="match status" value="1"/>
</dbReference>
<evidence type="ECO:0000256" key="5">
    <source>
        <dbReference type="ARBA" id="ARBA00022840"/>
    </source>
</evidence>